<comment type="caution">
    <text evidence="2">The sequence shown here is derived from an EMBL/GenBank/DDBJ whole genome shotgun (WGS) entry which is preliminary data.</text>
</comment>
<dbReference type="InterPro" id="IPR011063">
    <property type="entry name" value="TilS/TtcA_N"/>
</dbReference>
<dbReference type="SUPFAM" id="SSF52402">
    <property type="entry name" value="Adenine nucleotide alpha hydrolases-like"/>
    <property type="match status" value="1"/>
</dbReference>
<gene>
    <name evidence="2" type="primary">tilS_38</name>
    <name evidence="2" type="ORF">SDC9_193500</name>
</gene>
<proteinExistence type="predicted"/>
<protein>
    <submittedName>
        <fullName evidence="2">tRNA(Ile)-lysidine synthase</fullName>
        <ecNumber evidence="2">6.3.4.19</ecNumber>
    </submittedName>
</protein>
<dbReference type="AlphaFoldDB" id="A0A645I3Q1"/>
<reference evidence="2" key="1">
    <citation type="submission" date="2019-08" db="EMBL/GenBank/DDBJ databases">
        <authorList>
            <person name="Kucharzyk K."/>
            <person name="Murdoch R.W."/>
            <person name="Higgins S."/>
            <person name="Loffler F."/>
        </authorList>
    </citation>
    <scope>NUCLEOTIDE SEQUENCE</scope>
</reference>
<dbReference type="EMBL" id="VSSQ01106160">
    <property type="protein sequence ID" value="MPN45921.1"/>
    <property type="molecule type" value="Genomic_DNA"/>
</dbReference>
<evidence type="ECO:0000313" key="2">
    <source>
        <dbReference type="EMBL" id="MPN45921.1"/>
    </source>
</evidence>
<dbReference type="GO" id="GO:0032267">
    <property type="term" value="F:tRNA(Ile)-lysidine synthase activity"/>
    <property type="evidence" value="ECO:0007669"/>
    <property type="project" value="UniProtKB-EC"/>
</dbReference>
<feature type="domain" description="tRNA(Ile)-lysidine/2-thiocytidine synthase N-terminal" evidence="1">
    <location>
        <begin position="22"/>
        <end position="92"/>
    </location>
</feature>
<accession>A0A645I3Q1</accession>
<organism evidence="2">
    <name type="scientific">bioreactor metagenome</name>
    <dbReference type="NCBI Taxonomy" id="1076179"/>
    <lineage>
        <taxon>unclassified sequences</taxon>
        <taxon>metagenomes</taxon>
        <taxon>ecological metagenomes</taxon>
    </lineage>
</organism>
<name>A0A645I3Q1_9ZZZZ</name>
<keyword evidence="2" id="KW-0436">Ligase</keyword>
<evidence type="ECO:0000259" key="1">
    <source>
        <dbReference type="Pfam" id="PF01171"/>
    </source>
</evidence>
<dbReference type="InterPro" id="IPR014729">
    <property type="entry name" value="Rossmann-like_a/b/a_fold"/>
</dbReference>
<dbReference type="Pfam" id="PF01171">
    <property type="entry name" value="ATP_bind_3"/>
    <property type="match status" value="1"/>
</dbReference>
<dbReference type="Gene3D" id="3.40.50.620">
    <property type="entry name" value="HUPs"/>
    <property type="match status" value="1"/>
</dbReference>
<dbReference type="EC" id="6.3.4.19" evidence="2"/>
<sequence>MLEKVRRFIEKNHLLSNNDQPIIVSVSGGSDSVVLLDLLQKLGYKCIIAHCNFHLRMEESNRDEEFVLTLSNTYNTPIQTVDFKTYKYAEKHRISIEMADMRLDKECASRVLL</sequence>